<dbReference type="RefSeq" id="WP_214506125.1">
    <property type="nucleotide sequence ID" value="NZ_JAHEPS010000001.1"/>
</dbReference>
<keyword evidence="4" id="KW-1185">Reference proteome</keyword>
<dbReference type="EMBL" id="JAHEPS010000001">
    <property type="protein sequence ID" value="MBT1443982.1"/>
    <property type="molecule type" value="Genomic_DNA"/>
</dbReference>
<organism evidence="3 4">
    <name type="scientific">Shewanella jiangmenensis</name>
    <dbReference type="NCBI Taxonomy" id="2837387"/>
    <lineage>
        <taxon>Bacteria</taxon>
        <taxon>Pseudomonadati</taxon>
        <taxon>Pseudomonadota</taxon>
        <taxon>Gammaproteobacteria</taxon>
        <taxon>Alteromonadales</taxon>
        <taxon>Shewanellaceae</taxon>
        <taxon>Shewanella</taxon>
    </lineage>
</organism>
<dbReference type="Gene3D" id="3.40.190.10">
    <property type="entry name" value="Periplasmic binding protein-like II"/>
    <property type="match status" value="2"/>
</dbReference>
<dbReference type="SUPFAM" id="SSF53850">
    <property type="entry name" value="Periplasmic binding protein-like II"/>
    <property type="match status" value="1"/>
</dbReference>
<feature type="compositionally biased region" description="Basic and acidic residues" evidence="2">
    <location>
        <begin position="336"/>
        <end position="357"/>
    </location>
</feature>
<evidence type="ECO:0000256" key="2">
    <source>
        <dbReference type="SAM" id="MobiDB-lite"/>
    </source>
</evidence>
<comment type="similarity">
    <text evidence="1">Belongs to the bacterial solute-binding protein 3 family.</text>
</comment>
<proteinExistence type="inferred from homology"/>
<feature type="region of interest" description="Disordered" evidence="2">
    <location>
        <begin position="209"/>
        <end position="238"/>
    </location>
</feature>
<evidence type="ECO:0000256" key="1">
    <source>
        <dbReference type="ARBA" id="ARBA00010333"/>
    </source>
</evidence>
<feature type="compositionally biased region" description="Low complexity" evidence="2">
    <location>
        <begin position="280"/>
        <end position="306"/>
    </location>
</feature>
<protein>
    <submittedName>
        <fullName evidence="3">Transporter substrate-binding domain-containing protein</fullName>
    </submittedName>
</protein>
<dbReference type="PANTHER" id="PTHR35936:SF38">
    <property type="entry name" value="GLUTAMINE-BINDING PERIPLASMIC PROTEIN"/>
    <property type="match status" value="1"/>
</dbReference>
<feature type="region of interest" description="Disordered" evidence="2">
    <location>
        <begin position="279"/>
        <end position="357"/>
    </location>
</feature>
<comment type="caution">
    <text evidence="3">The sequence shown here is derived from an EMBL/GenBank/DDBJ whole genome shotgun (WGS) entry which is preliminary data.</text>
</comment>
<dbReference type="PANTHER" id="PTHR35936">
    <property type="entry name" value="MEMBRANE-BOUND LYTIC MUREIN TRANSGLYCOSYLASE F"/>
    <property type="match status" value="1"/>
</dbReference>
<sequence length="357" mass="40149">MRLLFALLFIVALPSWSCVLTMGYRTSERLPYINAEPNNTGVFVELYRSAAKRIGCELEVVRAPKNRIIRDLMHGNIDFYPSLGFNRDRLRFTHFIANGLPEHYIGVSRDNIPEIRSTAEVANLGMLLLMSPGGYDLGGLPPGIEKRQPMDLDVPKALSMLKASKGDFFIYDEYTLSYYIERDQISGLKLHQHCCEAEREMYLGFSRKSPHYQDETNPDFRTDLPIGPSNQPKRSSEGSIAHRFAAELEKMQQEGTTDAMLQLAIYPKARELLERSEARATLPAPEPQTATPEAAKPETVPVPETQTENEAETTTEARAEIGPEKAQPETNQTELPKLDAESAEKEAAPRLDRPRPT</sequence>
<gene>
    <name evidence="3" type="ORF">KJI95_05510</name>
</gene>
<dbReference type="Proteomes" id="UP001195903">
    <property type="component" value="Unassembled WGS sequence"/>
</dbReference>
<name>A0ABS5V0J1_9GAMM</name>
<feature type="compositionally biased region" description="Basic and acidic residues" evidence="2">
    <location>
        <begin position="315"/>
        <end position="327"/>
    </location>
</feature>
<evidence type="ECO:0000313" key="4">
    <source>
        <dbReference type="Proteomes" id="UP001195903"/>
    </source>
</evidence>
<reference evidence="3 4" key="1">
    <citation type="submission" date="2021-05" db="EMBL/GenBank/DDBJ databases">
        <title>Shewanella sp. JM162201.</title>
        <authorList>
            <person name="Xu S."/>
            <person name="Li A."/>
        </authorList>
    </citation>
    <scope>NUCLEOTIDE SEQUENCE [LARGE SCALE GENOMIC DNA]</scope>
    <source>
        <strain evidence="3 4">JM162201</strain>
    </source>
</reference>
<evidence type="ECO:0000313" key="3">
    <source>
        <dbReference type="EMBL" id="MBT1443982.1"/>
    </source>
</evidence>
<accession>A0ABS5V0J1</accession>
<feature type="compositionally biased region" description="Basic and acidic residues" evidence="2">
    <location>
        <begin position="211"/>
        <end position="222"/>
    </location>
</feature>